<comment type="similarity">
    <text evidence="1">Belongs to the HAD-like hydrolase superfamily. NagD family.</text>
</comment>
<comment type="function">
    <text evidence="1">Catalyzes the dephosphorylation of 2-6 carbon acid sugars in vitro.</text>
</comment>
<feature type="active site" description="Nucleophile" evidence="2">
    <location>
        <position position="36"/>
    </location>
</feature>
<dbReference type="InterPro" id="IPR036412">
    <property type="entry name" value="HAD-like_sf"/>
</dbReference>
<dbReference type="InterPro" id="IPR006357">
    <property type="entry name" value="HAD-SF_hydro_IIA"/>
</dbReference>
<dbReference type="Pfam" id="PF13344">
    <property type="entry name" value="Hydrolase_6"/>
    <property type="match status" value="1"/>
</dbReference>
<dbReference type="EC" id="3.1.3.-" evidence="1"/>
<sequence>MDSGKCGIYFTCGKAEKLLKEQRTELLEKAELFVLDMDGTFYLGDRILDGALDFLKTVEESGRKYLFFTNNSSRSPKVYLEKLKRMNCEIGREQIMTSGDVMIRYLKTCYAGRSVYLVGTPALEESFREAKICLTQEMPDVVVIGFDLTLTYEKLERACTYIRSGAEFLATHLDINCPTEDGFIPDCGAFCAAISLSTGKQPRYVGKPFPETVDMILKKTGVDRERIAFVGDRLYTDVAAGVNNGAMGMLVLTGETKREDLEGAEVVPDGVYLSLKEMGELLRGAGDSERTEMTGVDI</sequence>
<evidence type="ECO:0000256" key="3">
    <source>
        <dbReference type="PIRSR" id="PIRSR000915-2"/>
    </source>
</evidence>
<feature type="binding site" evidence="4">
    <location>
        <position position="38"/>
    </location>
    <ligand>
        <name>Mg(2+)</name>
        <dbReference type="ChEBI" id="CHEBI:18420"/>
    </ligand>
</feature>
<dbReference type="GO" id="GO:0046872">
    <property type="term" value="F:metal ion binding"/>
    <property type="evidence" value="ECO:0007669"/>
    <property type="project" value="UniProtKB-KW"/>
</dbReference>
<reference evidence="5 6" key="1">
    <citation type="submission" date="2010-01" db="EMBL/GenBank/DDBJ databases">
        <authorList>
            <person name="Weinstock G."/>
            <person name="Sodergren E."/>
            <person name="Clifton S."/>
            <person name="Fulton L."/>
            <person name="Fulton B."/>
            <person name="Courtney L."/>
            <person name="Fronick C."/>
            <person name="Harrison M."/>
            <person name="Strong C."/>
            <person name="Farmer C."/>
            <person name="Delahaunty K."/>
            <person name="Markovic C."/>
            <person name="Hall O."/>
            <person name="Minx P."/>
            <person name="Tomlinson C."/>
            <person name="Mitreva M."/>
            <person name="Nelson J."/>
            <person name="Hou S."/>
            <person name="Wollam A."/>
            <person name="Pepin K.H."/>
            <person name="Johnson M."/>
            <person name="Bhonagiri V."/>
            <person name="Nash W.E."/>
            <person name="Warren W."/>
            <person name="Chinwalla A."/>
            <person name="Mardis E.R."/>
            <person name="Wilson R.K."/>
        </authorList>
    </citation>
    <scope>NUCLEOTIDE SEQUENCE [LARGE SCALE GENOMIC DNA]</scope>
    <source>
        <strain evidence="5 6">DSM 13479</strain>
    </source>
</reference>
<dbReference type="GO" id="GO:0016791">
    <property type="term" value="F:phosphatase activity"/>
    <property type="evidence" value="ECO:0007669"/>
    <property type="project" value="TreeGrafter"/>
</dbReference>
<comment type="cofactor">
    <cofactor evidence="4">
        <name>Mg(2+)</name>
        <dbReference type="ChEBI" id="CHEBI:18420"/>
    </cofactor>
    <text evidence="4">Divalent metal ions. Mg(2+) is the most effective.</text>
</comment>
<evidence type="ECO:0000313" key="5">
    <source>
        <dbReference type="EMBL" id="EFC96843.1"/>
    </source>
</evidence>
<keyword evidence="1 4" id="KW-0479">Metal-binding</keyword>
<dbReference type="NCBIfam" id="TIGR01460">
    <property type="entry name" value="HAD-SF-IIA"/>
    <property type="match status" value="1"/>
</dbReference>
<keyword evidence="5" id="KW-0378">Hydrolase</keyword>
<name>D3AMW0_9FIRM</name>
<dbReference type="InterPro" id="IPR023214">
    <property type="entry name" value="HAD_sf"/>
</dbReference>
<feature type="binding site" evidence="4">
    <location>
        <position position="36"/>
    </location>
    <ligand>
        <name>Mg(2+)</name>
        <dbReference type="ChEBI" id="CHEBI:18420"/>
    </ligand>
</feature>
<feature type="active site" description="Proton donor" evidence="2">
    <location>
        <position position="38"/>
    </location>
</feature>
<evidence type="ECO:0000256" key="4">
    <source>
        <dbReference type="PIRSR" id="PIRSR000915-3"/>
    </source>
</evidence>
<dbReference type="PANTHER" id="PTHR19288:SF46">
    <property type="entry name" value="HALOACID DEHALOGENASE-LIKE HYDROLASE DOMAIN-CONTAINING PROTEIN 2"/>
    <property type="match status" value="1"/>
</dbReference>
<dbReference type="PANTHER" id="PTHR19288">
    <property type="entry name" value="4-NITROPHENYLPHOSPHATASE-RELATED"/>
    <property type="match status" value="1"/>
</dbReference>
<evidence type="ECO:0000256" key="1">
    <source>
        <dbReference type="PIRNR" id="PIRNR000915"/>
    </source>
</evidence>
<dbReference type="PIRSF" id="PIRSF000915">
    <property type="entry name" value="PGP-type_phosphatase"/>
    <property type="match status" value="1"/>
</dbReference>
<dbReference type="EMBL" id="ACIO01000486">
    <property type="protein sequence ID" value="EFC96843.1"/>
    <property type="molecule type" value="Genomic_DNA"/>
</dbReference>
<protein>
    <recommendedName>
        <fullName evidence="1">Acid sugar phosphatase</fullName>
        <ecNumber evidence="1">3.1.3.-</ecNumber>
    </recommendedName>
</protein>
<keyword evidence="1 4" id="KW-0460">Magnesium</keyword>
<evidence type="ECO:0000313" key="6">
    <source>
        <dbReference type="Proteomes" id="UP000004968"/>
    </source>
</evidence>
<dbReference type="HOGENOM" id="CLU_043473_1_1_9"/>
<organism evidence="5 6">
    <name type="scientific">Hungatella hathewayi DSM 13479</name>
    <dbReference type="NCBI Taxonomy" id="566550"/>
    <lineage>
        <taxon>Bacteria</taxon>
        <taxon>Bacillati</taxon>
        <taxon>Bacillota</taxon>
        <taxon>Clostridia</taxon>
        <taxon>Lachnospirales</taxon>
        <taxon>Lachnospiraceae</taxon>
        <taxon>Hungatella</taxon>
    </lineage>
</organism>
<evidence type="ECO:0000256" key="2">
    <source>
        <dbReference type="PIRSR" id="PIRSR000915-1"/>
    </source>
</evidence>
<dbReference type="Gene3D" id="3.40.50.1000">
    <property type="entry name" value="HAD superfamily/HAD-like"/>
    <property type="match status" value="2"/>
</dbReference>
<dbReference type="GO" id="GO:0005737">
    <property type="term" value="C:cytoplasm"/>
    <property type="evidence" value="ECO:0007669"/>
    <property type="project" value="TreeGrafter"/>
</dbReference>
<accession>D3AMW0</accession>
<dbReference type="SUPFAM" id="SSF56784">
    <property type="entry name" value="HAD-like"/>
    <property type="match status" value="1"/>
</dbReference>
<dbReference type="AlphaFoldDB" id="D3AMW0"/>
<dbReference type="Proteomes" id="UP000004968">
    <property type="component" value="Unassembled WGS sequence"/>
</dbReference>
<proteinExistence type="inferred from homology"/>
<feature type="binding site" evidence="3">
    <location>
        <position position="207"/>
    </location>
    <ligand>
        <name>substrate</name>
    </ligand>
</feature>
<gene>
    <name evidence="5" type="ORF">CLOSTHATH_04960</name>
</gene>
<comment type="caution">
    <text evidence="5">The sequence shown here is derived from an EMBL/GenBank/DDBJ whole genome shotgun (WGS) entry which is preliminary data.</text>
</comment>
<feature type="binding site" evidence="4">
    <location>
        <position position="232"/>
    </location>
    <ligand>
        <name>Mg(2+)</name>
        <dbReference type="ChEBI" id="CHEBI:18420"/>
    </ligand>
</feature>
<dbReference type="Pfam" id="PF13242">
    <property type="entry name" value="Hydrolase_like"/>
    <property type="match status" value="1"/>
</dbReference>